<keyword evidence="1" id="KW-0175">Coiled coil</keyword>
<sequence length="1167" mass="136614">MKVNGKFFKVYMCDTISTIKDRIASKLNTMPFYLSFSPEIDVDFDNGDYKVRTVLDPILNSNSITFPSHLINFDIIGRDKAERIFLATHQFNNKPRDEIETMLKLFNGFITGNVLSIWDNRQTEFEVFKKEVQKLKDKTEKIEQSFQEFERIKPVHSTSFETTQVRFNVKISPIYFNRTISELFNILSVNKDVPYANMGKIYKVHREFVPDEEWLDLELNDVILVKVNGEKQEDMDQLKPDYRKYTNAAFTIKDEQIIATMDMNVNPKNISRDEFIKRVISIFPGLTINMVLEIVEQSTIGYVAFPRQTILTPVWADLCMNNSLFFNVISLNESIRSSKKKMNAYIHVLNTNDVINVVMKETDKPNMYEMEDEGTYYLRARIKSQTEAQAEKYRQILAKCLMIYNNDKNVILSDYREYIPNFLEEDEIKLVKRPRNLEKLDLRTIAPEIFLPTYSRKCLKRPTVITEKKAKEYRKQKKMQVMEFPMYGQSTKRYYICEHKSHPYPGLRENVLENRKTYPLIPCCYIKNQDKSGSNLDHYRNQREIKTKASAVKDMFVTGKTLPPGYPGSLPSKINNFFTLIETDPSYQFVRLGSNMNRNSFLECVMLALNKNQLKTYEVEDRVDIVTAKRRELVTEACASAAKQEFYNLSLDKILSRLKNSYLNSDFIHVLEQFFDCNIFLFNEQTLVIPNYIHSHFKMKPTRHVIFVYQHETGVSIDGEKEVQTELIVKTNTPETKLLKNMETAFLPNNPIVHNVWQVYRNLNKTYNENKLMPEISIYRLNVESQIVDVYGKCRAVNMNFGGSGLTMVTEPIAPYMARRAVSIYRAPISLIKKFAIEKKVVLVHQYVNQNKTVTEIDGLMSDGNLHVTFLTNDKNPMEGIPISQQDEDRYYDIFQNTNKILDKFDENKKLSKIIYQYSLYVLSKFIHENKIENLTDSHLDKFVKNFITVKPNHTFDTKNISTIFSPSSQFLQNGKIITTSVEMSKRLAFMLRLYRDNNFNSLLNYKNQRFILDFYDEVSDFDEHPQQFIFEGREAIEGLNKSYKINNNKITNEVKPNHPDPYFFHNENISSAQNYLAQNINETIEGKTFLQTAGLLVKFWHRNGFNVYESKDIFESYENDVDNVNVFSYQSNNIITNVTNYEKYIPGLILAYKFQGDVKYTALMPL</sequence>
<dbReference type="InterPro" id="IPR043920">
    <property type="entry name" value="DUF5757"/>
</dbReference>
<reference evidence="2" key="1">
    <citation type="journal article" date="2017" name="Arch. Virol.">
        <title>Complete genome sequence of shrimp hemocyte iridescent virus (SHIV) isolated from white leg shrimp, Litopenaeus vannamei.</title>
        <authorList>
            <person name="Qiu L."/>
            <person name="Chen M.M."/>
            <person name="Wang R.Y."/>
            <person name="Wan X.Y."/>
            <person name="Li C."/>
            <person name="Zhang Q.L."/>
            <person name="Dong X."/>
            <person name="Yang B."/>
            <person name="Xiang J.H."/>
            <person name="Huang J."/>
        </authorList>
    </citation>
    <scope>NUCLEOTIDE SEQUENCE [LARGE SCALE GENOMIC DNA]</scope>
    <source>
        <strain evidence="2">20141215</strain>
    </source>
</reference>
<gene>
    <name evidence="2" type="primary">11L</name>
</gene>
<accession>A0A291B0K4</accession>
<dbReference type="GeneID" id="65099783"/>
<proteinExistence type="predicted"/>
<reference evidence="2" key="2">
    <citation type="journal article" date="2017" name="Sci. Rep.">
        <title>Characterization of a new member of Iridoviridae, Shrimp hemocyte iridescent virus (SHIV), found in white leg shrimp (Litopenaeus vannamei).</title>
        <authorList>
            <person name="Qiu L."/>
            <person name="Chen M.M."/>
            <person name="Wan X.Y."/>
            <person name="Li C."/>
            <person name="Zhang Q.L."/>
            <person name="Wang R.Y."/>
            <person name="Cheng D.Y."/>
            <person name="Dong X."/>
            <person name="Yang B."/>
            <person name="Wang X.H."/>
            <person name="Xiang J.H."/>
            <person name="Huang J."/>
        </authorList>
    </citation>
    <scope>NUCLEOTIDE SEQUENCE [LARGE SCALE GENOMIC DNA]</scope>
    <source>
        <strain evidence="2">20141215</strain>
    </source>
</reference>
<evidence type="ECO:0000313" key="2">
    <source>
        <dbReference type="EMBL" id="ATE87020.1"/>
    </source>
</evidence>
<name>A0A291B0K4_9VIRU</name>
<evidence type="ECO:0000256" key="1">
    <source>
        <dbReference type="SAM" id="Coils"/>
    </source>
</evidence>
<dbReference type="RefSeq" id="YP_010084763.1">
    <property type="nucleotide sequence ID" value="NC_055165.1"/>
</dbReference>
<organism evidence="2">
    <name type="scientific">Shrimp hemocyte iridescent virus</name>
    <dbReference type="NCBI Taxonomy" id="2039780"/>
    <lineage>
        <taxon>Viruses</taxon>
        <taxon>Varidnaviria</taxon>
        <taxon>Bamfordvirae</taxon>
        <taxon>Nucleocytoviricota</taxon>
        <taxon>Megaviricetes</taxon>
        <taxon>Pimascovirales</taxon>
        <taxon>Pimascovirales incertae sedis</taxon>
        <taxon>Iridoviridae</taxon>
        <taxon>Betairidovirinae</taxon>
        <taxon>Decapodiridovirus</taxon>
        <taxon>Decapodiridovirus litopenaeus1</taxon>
        <taxon>Decapod iridescent virus 1</taxon>
    </lineage>
</organism>
<dbReference type="KEGG" id="vg:65099783"/>
<dbReference type="Pfam" id="PF19061">
    <property type="entry name" value="DUF5757"/>
    <property type="match status" value="1"/>
</dbReference>
<protein>
    <submittedName>
        <fullName evidence="2">Uncharacterized protein</fullName>
    </submittedName>
</protein>
<keyword evidence="3" id="KW-1185">Reference proteome</keyword>
<dbReference type="Proteomes" id="UP000297192">
    <property type="component" value="Segment"/>
</dbReference>
<feature type="coiled-coil region" evidence="1">
    <location>
        <begin position="125"/>
        <end position="152"/>
    </location>
</feature>
<evidence type="ECO:0000313" key="3">
    <source>
        <dbReference type="Proteomes" id="UP000297192"/>
    </source>
</evidence>
<dbReference type="EMBL" id="MF599468">
    <property type="protein sequence ID" value="ATE87020.1"/>
    <property type="molecule type" value="Genomic_DNA"/>
</dbReference>